<evidence type="ECO:0000313" key="4">
    <source>
        <dbReference type="Proteomes" id="UP001169760"/>
    </source>
</evidence>
<keyword evidence="3" id="KW-0255">Endonuclease</keyword>
<protein>
    <submittedName>
        <fullName evidence="3">DNA endonuclease SmrA</fullName>
    </submittedName>
</protein>
<dbReference type="RefSeq" id="WP_303493481.1">
    <property type="nucleotide sequence ID" value="NZ_JAUOPB010000012.1"/>
</dbReference>
<dbReference type="Gene3D" id="3.30.1370.110">
    <property type="match status" value="1"/>
</dbReference>
<dbReference type="EMBL" id="JAUOPB010000012">
    <property type="protein sequence ID" value="MDO6423964.1"/>
    <property type="molecule type" value="Genomic_DNA"/>
</dbReference>
<feature type="domain" description="Smr" evidence="2">
    <location>
        <begin position="92"/>
        <end position="172"/>
    </location>
</feature>
<dbReference type="PROSITE" id="PS50828">
    <property type="entry name" value="SMR"/>
    <property type="match status" value="1"/>
</dbReference>
<dbReference type="SMART" id="SM00463">
    <property type="entry name" value="SMR"/>
    <property type="match status" value="1"/>
</dbReference>
<dbReference type="SUPFAM" id="SSF160443">
    <property type="entry name" value="SMR domain-like"/>
    <property type="match status" value="1"/>
</dbReference>
<dbReference type="Pfam" id="PF01713">
    <property type="entry name" value="Smr"/>
    <property type="match status" value="1"/>
</dbReference>
<dbReference type="InterPro" id="IPR036063">
    <property type="entry name" value="Smr_dom_sf"/>
</dbReference>
<name>A0AAW7XC60_9GAMM</name>
<reference evidence="3" key="1">
    <citation type="submission" date="2023-07" db="EMBL/GenBank/DDBJ databases">
        <title>Genome content predicts the carbon catabolic preferences of heterotrophic bacteria.</title>
        <authorList>
            <person name="Gralka M."/>
        </authorList>
    </citation>
    <scope>NUCLEOTIDE SEQUENCE</scope>
    <source>
        <strain evidence="3">I3M17_2</strain>
    </source>
</reference>
<keyword evidence="3" id="KW-0378">Hydrolase</keyword>
<proteinExistence type="predicted"/>
<dbReference type="PANTHER" id="PTHR35562:SF2">
    <property type="entry name" value="DNA ENDONUCLEASE SMRA-RELATED"/>
    <property type="match status" value="1"/>
</dbReference>
<evidence type="ECO:0000256" key="1">
    <source>
        <dbReference type="SAM" id="MobiDB-lite"/>
    </source>
</evidence>
<keyword evidence="3" id="KW-0540">Nuclease</keyword>
<gene>
    <name evidence="3" type="primary">smrA</name>
    <name evidence="3" type="ORF">Q4521_15880</name>
</gene>
<feature type="region of interest" description="Disordered" evidence="1">
    <location>
        <begin position="21"/>
        <end position="51"/>
    </location>
</feature>
<organism evidence="3 4">
    <name type="scientific">Saccharophagus degradans</name>
    <dbReference type="NCBI Taxonomy" id="86304"/>
    <lineage>
        <taxon>Bacteria</taxon>
        <taxon>Pseudomonadati</taxon>
        <taxon>Pseudomonadota</taxon>
        <taxon>Gammaproteobacteria</taxon>
        <taxon>Cellvibrionales</taxon>
        <taxon>Cellvibrionaceae</taxon>
        <taxon>Saccharophagus</taxon>
    </lineage>
</organism>
<dbReference type="InterPro" id="IPR002625">
    <property type="entry name" value="Smr_dom"/>
</dbReference>
<dbReference type="PANTHER" id="PTHR35562">
    <property type="entry name" value="DNA ENDONUCLEASE SMRA-RELATED"/>
    <property type="match status" value="1"/>
</dbReference>
<dbReference type="InterPro" id="IPR047688">
    <property type="entry name" value="Endonuc_SmrA"/>
</dbReference>
<dbReference type="AlphaFoldDB" id="A0AAW7XC60"/>
<dbReference type="GO" id="GO:0004520">
    <property type="term" value="F:DNA endonuclease activity"/>
    <property type="evidence" value="ECO:0007669"/>
    <property type="project" value="TreeGrafter"/>
</dbReference>
<feature type="compositionally biased region" description="Basic and acidic residues" evidence="1">
    <location>
        <begin position="21"/>
        <end position="36"/>
    </location>
</feature>
<dbReference type="Proteomes" id="UP001169760">
    <property type="component" value="Unassembled WGS sequence"/>
</dbReference>
<accession>A0AAW7XC60</accession>
<comment type="caution">
    <text evidence="3">The sequence shown here is derived from an EMBL/GenBank/DDBJ whole genome shotgun (WGS) entry which is preliminary data.</text>
</comment>
<evidence type="ECO:0000313" key="3">
    <source>
        <dbReference type="EMBL" id="MDO6423964.1"/>
    </source>
</evidence>
<dbReference type="NCBIfam" id="NF033154">
    <property type="entry name" value="endonuc_SmrA"/>
    <property type="match status" value="1"/>
</dbReference>
<evidence type="ECO:0000259" key="2">
    <source>
        <dbReference type="PROSITE" id="PS50828"/>
    </source>
</evidence>
<sequence length="190" mass="21539">MNDDDAFSSLLGDDVTPLKVEPRVELKRNDNVDKQPRRQAAQEQVESTADPLASEPVEMVDPLDVLSFMRPGVQHGVFRNLRLGKYASDARLDLHRMTVDEARRAVYQFIRDCLANDVRAALITHGKGEGRAQPALLKSCIAYWLPQLDEVLAFHTALKQHGGYGATYVLIRKSELKKQKTREQHTKKLY</sequence>